<comment type="caution">
    <text evidence="1">The sequence shown here is derived from an EMBL/GenBank/DDBJ whole genome shotgun (WGS) entry which is preliminary data.</text>
</comment>
<evidence type="ECO:0000313" key="1">
    <source>
        <dbReference type="EMBL" id="TYS56448.1"/>
    </source>
</evidence>
<sequence>MNSVAAIKINVFGAREIKCDDMELAINNAQVTYHDLNFISAKLVLMDSKGKPYKIDVWDFDVTLMGLLDKDGIEYRIQED</sequence>
<organism evidence="1 2">
    <name type="scientific">Rossellomorea marisflavi</name>
    <dbReference type="NCBI Taxonomy" id="189381"/>
    <lineage>
        <taxon>Bacteria</taxon>
        <taxon>Bacillati</taxon>
        <taxon>Bacillota</taxon>
        <taxon>Bacilli</taxon>
        <taxon>Bacillales</taxon>
        <taxon>Bacillaceae</taxon>
        <taxon>Rossellomorea</taxon>
    </lineage>
</organism>
<proteinExistence type="predicted"/>
<reference evidence="1 2" key="1">
    <citation type="submission" date="2019-08" db="EMBL/GenBank/DDBJ databases">
        <title>Bacillus genomes from the desert of Cuatro Cienegas, Coahuila.</title>
        <authorList>
            <person name="Olmedo-Alvarez G."/>
        </authorList>
    </citation>
    <scope>NUCLEOTIDE SEQUENCE [LARGE SCALE GENOMIC DNA]</scope>
    <source>
        <strain evidence="1 2">CH108_3D</strain>
    </source>
</reference>
<dbReference type="AlphaFoldDB" id="A0A5D4S2R7"/>
<dbReference type="Proteomes" id="UP000322997">
    <property type="component" value="Unassembled WGS sequence"/>
</dbReference>
<evidence type="ECO:0000313" key="2">
    <source>
        <dbReference type="Proteomes" id="UP000322997"/>
    </source>
</evidence>
<name>A0A5D4S2R7_9BACI</name>
<dbReference type="EMBL" id="VTEQ01000001">
    <property type="protein sequence ID" value="TYS56448.1"/>
    <property type="molecule type" value="Genomic_DNA"/>
</dbReference>
<dbReference type="RefSeq" id="WP_148984481.1">
    <property type="nucleotide sequence ID" value="NZ_JBNILK010000001.1"/>
</dbReference>
<protein>
    <submittedName>
        <fullName evidence="1">Uncharacterized protein</fullName>
    </submittedName>
</protein>
<accession>A0A5D4S2R7</accession>
<gene>
    <name evidence="1" type="ORF">FZC83_02415</name>
</gene>